<proteinExistence type="predicted"/>
<keyword evidence="1" id="KW-1185">Reference proteome</keyword>
<reference evidence="2" key="1">
    <citation type="submission" date="2024-02" db="UniProtKB">
        <authorList>
            <consortium name="WormBaseParasite"/>
        </authorList>
    </citation>
    <scope>IDENTIFICATION</scope>
</reference>
<organism evidence="1 2">
    <name type="scientific">Mesorhabditis belari</name>
    <dbReference type="NCBI Taxonomy" id="2138241"/>
    <lineage>
        <taxon>Eukaryota</taxon>
        <taxon>Metazoa</taxon>
        <taxon>Ecdysozoa</taxon>
        <taxon>Nematoda</taxon>
        <taxon>Chromadorea</taxon>
        <taxon>Rhabditida</taxon>
        <taxon>Rhabditina</taxon>
        <taxon>Rhabditomorpha</taxon>
        <taxon>Rhabditoidea</taxon>
        <taxon>Rhabditidae</taxon>
        <taxon>Mesorhabditinae</taxon>
        <taxon>Mesorhabditis</taxon>
    </lineage>
</organism>
<accession>A0AAF3J453</accession>
<evidence type="ECO:0000313" key="2">
    <source>
        <dbReference type="WBParaSite" id="MBELARI_LOCUS15025"/>
    </source>
</evidence>
<dbReference type="AlphaFoldDB" id="A0AAF3J453"/>
<dbReference type="WBParaSite" id="MBELARI_LOCUS15025">
    <property type="protein sequence ID" value="MBELARI_LOCUS15025"/>
    <property type="gene ID" value="MBELARI_LOCUS15025"/>
</dbReference>
<dbReference type="Proteomes" id="UP000887575">
    <property type="component" value="Unassembled WGS sequence"/>
</dbReference>
<sequence>MHQFLGETSAELIFDRDDYIQPPRDDDNTNLELNGDGLAEKFEFYLKSKNVSKFDQVSVILQGFLPVFRLRAGEFEAFAEKLKNGILAFGLEEITDESPDSLKLCQSFAEVTQKYSTIPILEFSTRTGALEDWKFPENDQTTWFMRRKMLEKDRICMVSVNEEDQQSIVQIQLLMKDFDKNDAKNG</sequence>
<evidence type="ECO:0000313" key="1">
    <source>
        <dbReference type="Proteomes" id="UP000887575"/>
    </source>
</evidence>
<name>A0AAF3J453_9BILA</name>
<protein>
    <submittedName>
        <fullName evidence="2">Uncharacterized protein</fullName>
    </submittedName>
</protein>